<reference evidence="3 4" key="1">
    <citation type="submission" date="2019-10" db="EMBL/GenBank/DDBJ databases">
        <title>Epibacterium sp. nov., isolated from seawater.</title>
        <authorList>
            <person name="Zhang X."/>
            <person name="Li N."/>
        </authorList>
    </citation>
    <scope>NUCLEOTIDE SEQUENCE [LARGE SCALE GENOMIC DNA]</scope>
    <source>
        <strain evidence="3 4">SM1979</strain>
    </source>
</reference>
<feature type="signal peptide" evidence="2">
    <location>
        <begin position="1"/>
        <end position="21"/>
    </location>
</feature>
<dbReference type="RefSeq" id="WP_153216537.1">
    <property type="nucleotide sequence ID" value="NZ_WIBF01000009.1"/>
</dbReference>
<dbReference type="AlphaFoldDB" id="A0A843YK73"/>
<protein>
    <recommendedName>
        <fullName evidence="5">VPLPA-CTERM protein sorting domain-containing protein</fullName>
    </recommendedName>
</protein>
<keyword evidence="4" id="KW-1185">Reference proteome</keyword>
<evidence type="ECO:0008006" key="5">
    <source>
        <dbReference type="Google" id="ProtNLM"/>
    </source>
</evidence>
<gene>
    <name evidence="3" type="ORF">GFB49_13960</name>
</gene>
<organism evidence="3 4">
    <name type="scientific">Tritonibacter litoralis</name>
    <dbReference type="NCBI Taxonomy" id="2662264"/>
    <lineage>
        <taxon>Bacteria</taxon>
        <taxon>Pseudomonadati</taxon>
        <taxon>Pseudomonadota</taxon>
        <taxon>Alphaproteobacteria</taxon>
        <taxon>Rhodobacterales</taxon>
        <taxon>Paracoccaceae</taxon>
        <taxon>Tritonibacter</taxon>
    </lineage>
</organism>
<keyword evidence="1" id="KW-1133">Transmembrane helix</keyword>
<sequence>MRRVRFQTALAQIAFCSAVFAAPCALAATLSLDAVDQGWYRDDGRHITDNQNTLTGRLSNGQEYRSWYAFDLSSDPQDDDDQPEALSQSDAGRITGATVVFTGSNGLAGSDDQSETLQLYDVTTDADVLSSGRAGRDGFADLGTGETYGSAEYATPGRALRRTEELRLTLNEAALADLNAALETGEFEFLIGAVLSTLSNENRSEFLWAFSRIAPAARLDLEVAPIPLPAGLPLLAGALGGLWLLRRRQTKTA</sequence>
<keyword evidence="1" id="KW-0812">Transmembrane</keyword>
<comment type="caution">
    <text evidence="3">The sequence shown here is derived from an EMBL/GenBank/DDBJ whole genome shotgun (WGS) entry which is preliminary data.</text>
</comment>
<keyword evidence="2" id="KW-0732">Signal</keyword>
<dbReference type="EMBL" id="WIBF01000009">
    <property type="protein sequence ID" value="MQQ09569.1"/>
    <property type="molecule type" value="Genomic_DNA"/>
</dbReference>
<name>A0A843YK73_9RHOB</name>
<evidence type="ECO:0000256" key="2">
    <source>
        <dbReference type="SAM" id="SignalP"/>
    </source>
</evidence>
<feature type="transmembrane region" description="Helical" evidence="1">
    <location>
        <begin position="226"/>
        <end position="245"/>
    </location>
</feature>
<feature type="chain" id="PRO_5032947571" description="VPLPA-CTERM protein sorting domain-containing protein" evidence="2">
    <location>
        <begin position="22"/>
        <end position="253"/>
    </location>
</feature>
<accession>A0A843YK73</accession>
<keyword evidence="1" id="KW-0472">Membrane</keyword>
<proteinExistence type="predicted"/>
<evidence type="ECO:0000313" key="3">
    <source>
        <dbReference type="EMBL" id="MQQ09569.1"/>
    </source>
</evidence>
<evidence type="ECO:0000256" key="1">
    <source>
        <dbReference type="SAM" id="Phobius"/>
    </source>
</evidence>
<evidence type="ECO:0000313" key="4">
    <source>
        <dbReference type="Proteomes" id="UP000444174"/>
    </source>
</evidence>
<dbReference type="Proteomes" id="UP000444174">
    <property type="component" value="Unassembled WGS sequence"/>
</dbReference>